<accession>A0AAV9QLZ7</accession>
<dbReference type="Proteomes" id="UP001311232">
    <property type="component" value="Unassembled WGS sequence"/>
</dbReference>
<evidence type="ECO:0000313" key="1">
    <source>
        <dbReference type="EMBL" id="KAK5598496.1"/>
    </source>
</evidence>
<gene>
    <name evidence="1" type="ORF">CRENBAI_009610</name>
</gene>
<sequence length="81" mass="9039">DKGRVRSSGPVCRLFLSTAPRRRDRFLWFPPYRARASVTLRNTCCTENECGTATGLYGYVKRCVVSSAHLYGRLHSASGKA</sequence>
<organism evidence="1 2">
    <name type="scientific">Crenichthys baileyi</name>
    <name type="common">White River springfish</name>
    <dbReference type="NCBI Taxonomy" id="28760"/>
    <lineage>
        <taxon>Eukaryota</taxon>
        <taxon>Metazoa</taxon>
        <taxon>Chordata</taxon>
        <taxon>Craniata</taxon>
        <taxon>Vertebrata</taxon>
        <taxon>Euteleostomi</taxon>
        <taxon>Actinopterygii</taxon>
        <taxon>Neopterygii</taxon>
        <taxon>Teleostei</taxon>
        <taxon>Neoteleostei</taxon>
        <taxon>Acanthomorphata</taxon>
        <taxon>Ovalentaria</taxon>
        <taxon>Atherinomorphae</taxon>
        <taxon>Cyprinodontiformes</taxon>
        <taxon>Goodeidae</taxon>
        <taxon>Crenichthys</taxon>
    </lineage>
</organism>
<dbReference type="EMBL" id="JAHHUM010003068">
    <property type="protein sequence ID" value="KAK5598496.1"/>
    <property type="molecule type" value="Genomic_DNA"/>
</dbReference>
<feature type="non-terminal residue" evidence="1">
    <location>
        <position position="1"/>
    </location>
</feature>
<keyword evidence="2" id="KW-1185">Reference proteome</keyword>
<comment type="caution">
    <text evidence="1">The sequence shown here is derived from an EMBL/GenBank/DDBJ whole genome shotgun (WGS) entry which is preliminary data.</text>
</comment>
<name>A0AAV9QLZ7_9TELE</name>
<protein>
    <submittedName>
        <fullName evidence="1">Uncharacterized protein</fullName>
    </submittedName>
</protein>
<evidence type="ECO:0000313" key="2">
    <source>
        <dbReference type="Proteomes" id="UP001311232"/>
    </source>
</evidence>
<reference evidence="1 2" key="1">
    <citation type="submission" date="2021-06" db="EMBL/GenBank/DDBJ databases">
        <authorList>
            <person name="Palmer J.M."/>
        </authorList>
    </citation>
    <scope>NUCLEOTIDE SEQUENCE [LARGE SCALE GENOMIC DNA]</scope>
    <source>
        <strain evidence="1 2">MEX-2019</strain>
        <tissue evidence="1">Muscle</tissue>
    </source>
</reference>
<dbReference type="AlphaFoldDB" id="A0AAV9QLZ7"/>
<proteinExistence type="predicted"/>